<dbReference type="SUPFAM" id="SSF46785">
    <property type="entry name" value="Winged helix' DNA-binding domain"/>
    <property type="match status" value="1"/>
</dbReference>
<evidence type="ECO:0000313" key="1">
    <source>
        <dbReference type="EMBL" id="OWU72464.1"/>
    </source>
</evidence>
<protein>
    <recommendedName>
        <fullName evidence="3">S-adenosylmethionine tRNA ribosyltransferase</fullName>
    </recommendedName>
</protein>
<keyword evidence="2" id="KW-1185">Reference proteome</keyword>
<proteinExistence type="predicted"/>
<dbReference type="Pfam" id="PF11625">
    <property type="entry name" value="DUF3253"/>
    <property type="match status" value="1"/>
</dbReference>
<dbReference type="EMBL" id="AQQR01000006">
    <property type="protein sequence ID" value="OWU72464.1"/>
    <property type="molecule type" value="Genomic_DNA"/>
</dbReference>
<dbReference type="InterPro" id="IPR036388">
    <property type="entry name" value="WH-like_DNA-bd_sf"/>
</dbReference>
<evidence type="ECO:0008006" key="3">
    <source>
        <dbReference type="Google" id="ProtNLM"/>
    </source>
</evidence>
<gene>
    <name evidence="1" type="ORF">ATO3_15350</name>
</gene>
<accession>A0A225NHN4</accession>
<comment type="caution">
    <text evidence="1">The sequence shown here is derived from an EMBL/GenBank/DDBJ whole genome shotgun (WGS) entry which is preliminary data.</text>
</comment>
<dbReference type="InterPro" id="IPR021660">
    <property type="entry name" value="DUF3253"/>
</dbReference>
<dbReference type="OrthoDB" id="7631458at2"/>
<evidence type="ECO:0000313" key="2">
    <source>
        <dbReference type="Proteomes" id="UP000215377"/>
    </source>
</evidence>
<dbReference type="Proteomes" id="UP000215377">
    <property type="component" value="Unassembled WGS sequence"/>
</dbReference>
<organism evidence="1 2">
    <name type="scientific">Marinibacterium profundimaris</name>
    <dbReference type="NCBI Taxonomy" id="1679460"/>
    <lineage>
        <taxon>Bacteria</taxon>
        <taxon>Pseudomonadati</taxon>
        <taxon>Pseudomonadota</taxon>
        <taxon>Alphaproteobacteria</taxon>
        <taxon>Rhodobacterales</taxon>
        <taxon>Paracoccaceae</taxon>
        <taxon>Marinibacterium</taxon>
    </lineage>
</organism>
<name>A0A225NHN4_9RHOB</name>
<dbReference type="Gene3D" id="1.10.10.10">
    <property type="entry name" value="Winged helix-like DNA-binding domain superfamily/Winged helix DNA-binding domain"/>
    <property type="match status" value="1"/>
</dbReference>
<dbReference type="AlphaFoldDB" id="A0A225NHN4"/>
<sequence>MSDEGEVGRVMLELVAERGPGRTICPSEVARRLGGDWRARMDEVRQVAARLAADGRIVVTQKGRVVETGQARGPIRLGLPGEAG</sequence>
<reference evidence="1 2" key="1">
    <citation type="submission" date="2013-04" db="EMBL/GenBank/DDBJ databases">
        <title>Oceanicola sp. 22II1-22F33 Genome Sequencing.</title>
        <authorList>
            <person name="Lai Q."/>
            <person name="Li G."/>
            <person name="Shao Z."/>
        </authorList>
    </citation>
    <scope>NUCLEOTIDE SEQUENCE [LARGE SCALE GENOMIC DNA]</scope>
    <source>
        <strain evidence="1 2">22II1-22F33</strain>
    </source>
</reference>
<dbReference type="InterPro" id="IPR036390">
    <property type="entry name" value="WH_DNA-bd_sf"/>
</dbReference>